<keyword evidence="7 12" id="KW-0378">Hydrolase</keyword>
<dbReference type="GO" id="GO:0005886">
    <property type="term" value="C:plasma membrane"/>
    <property type="evidence" value="ECO:0007669"/>
    <property type="project" value="UniProtKB-SubCell"/>
</dbReference>
<dbReference type="FunFam" id="2.40.70.10:FF:000012">
    <property type="entry name" value="Aspartyl protease family protein 1"/>
    <property type="match status" value="1"/>
</dbReference>
<dbReference type="Pfam" id="PF14541">
    <property type="entry name" value="TAXi_C"/>
    <property type="match status" value="1"/>
</dbReference>
<feature type="region of interest" description="Disordered" evidence="13">
    <location>
        <begin position="459"/>
        <end position="498"/>
    </location>
</feature>
<dbReference type="Proteomes" id="UP001179952">
    <property type="component" value="Unassembled WGS sequence"/>
</dbReference>
<evidence type="ECO:0000256" key="12">
    <source>
        <dbReference type="RuleBase" id="RU000454"/>
    </source>
</evidence>
<dbReference type="EMBL" id="JAUJYN010000004">
    <property type="protein sequence ID" value="KAK1273420.1"/>
    <property type="molecule type" value="Genomic_DNA"/>
</dbReference>
<dbReference type="AlphaFoldDB" id="A0AAV9B9W0"/>
<evidence type="ECO:0000256" key="1">
    <source>
        <dbReference type="ARBA" id="ARBA00004193"/>
    </source>
</evidence>
<dbReference type="Pfam" id="PF14543">
    <property type="entry name" value="TAXi_N"/>
    <property type="match status" value="1"/>
</dbReference>
<comment type="subcellular location">
    <subcellularLocation>
        <location evidence="1">Cell membrane</location>
        <topology evidence="1">Lipid-anchor</topology>
    </subcellularLocation>
</comment>
<evidence type="ECO:0000259" key="14">
    <source>
        <dbReference type="PROSITE" id="PS51767"/>
    </source>
</evidence>
<evidence type="ECO:0000256" key="7">
    <source>
        <dbReference type="ARBA" id="ARBA00022801"/>
    </source>
</evidence>
<dbReference type="FunFam" id="2.40.70.10:FF:000014">
    <property type="entry name" value="Aspartyl protease family protein 1"/>
    <property type="match status" value="1"/>
</dbReference>
<evidence type="ECO:0000256" key="3">
    <source>
        <dbReference type="ARBA" id="ARBA00022475"/>
    </source>
</evidence>
<keyword evidence="4 12" id="KW-0645">Protease</keyword>
<dbReference type="InterPro" id="IPR033121">
    <property type="entry name" value="PEPTIDASE_A1"/>
</dbReference>
<evidence type="ECO:0000256" key="11">
    <source>
        <dbReference type="PIRSR" id="PIRSR601461-1"/>
    </source>
</evidence>
<evidence type="ECO:0000313" key="15">
    <source>
        <dbReference type="EMBL" id="KAK1273420.1"/>
    </source>
</evidence>
<comment type="caution">
    <text evidence="15">The sequence shown here is derived from an EMBL/GenBank/DDBJ whole genome shotgun (WGS) entry which is preliminary data.</text>
</comment>
<evidence type="ECO:0000256" key="10">
    <source>
        <dbReference type="ARBA" id="ARBA00023288"/>
    </source>
</evidence>
<evidence type="ECO:0000256" key="2">
    <source>
        <dbReference type="ARBA" id="ARBA00007447"/>
    </source>
</evidence>
<evidence type="ECO:0000256" key="6">
    <source>
        <dbReference type="ARBA" id="ARBA00022750"/>
    </source>
</evidence>
<reference evidence="15" key="2">
    <citation type="submission" date="2023-06" db="EMBL/GenBank/DDBJ databases">
        <authorList>
            <person name="Ma L."/>
            <person name="Liu K.-W."/>
            <person name="Li Z."/>
            <person name="Hsiao Y.-Y."/>
            <person name="Qi Y."/>
            <person name="Fu T."/>
            <person name="Tang G."/>
            <person name="Zhang D."/>
            <person name="Sun W.-H."/>
            <person name="Liu D.-K."/>
            <person name="Li Y."/>
            <person name="Chen G.-Z."/>
            <person name="Liu X.-D."/>
            <person name="Liao X.-Y."/>
            <person name="Jiang Y.-T."/>
            <person name="Yu X."/>
            <person name="Hao Y."/>
            <person name="Huang J."/>
            <person name="Zhao X.-W."/>
            <person name="Ke S."/>
            <person name="Chen Y.-Y."/>
            <person name="Wu W.-L."/>
            <person name="Hsu J.-L."/>
            <person name="Lin Y.-F."/>
            <person name="Huang M.-D."/>
            <person name="Li C.-Y."/>
            <person name="Huang L."/>
            <person name="Wang Z.-W."/>
            <person name="Zhao X."/>
            <person name="Zhong W.-Y."/>
            <person name="Peng D.-H."/>
            <person name="Ahmad S."/>
            <person name="Lan S."/>
            <person name="Zhang J.-S."/>
            <person name="Tsai W.-C."/>
            <person name="Van De Peer Y."/>
            <person name="Liu Z.-J."/>
        </authorList>
    </citation>
    <scope>NUCLEOTIDE SEQUENCE</scope>
    <source>
        <strain evidence="15">SCP</strain>
        <tissue evidence="15">Leaves</tissue>
    </source>
</reference>
<dbReference type="InterPro" id="IPR001461">
    <property type="entry name" value="Aspartic_peptidase_A1"/>
</dbReference>
<keyword evidence="16" id="KW-1185">Reference proteome</keyword>
<dbReference type="PANTHER" id="PTHR13683">
    <property type="entry name" value="ASPARTYL PROTEASES"/>
    <property type="match status" value="1"/>
</dbReference>
<keyword evidence="8" id="KW-0472">Membrane</keyword>
<keyword evidence="5" id="KW-0732">Signal</keyword>
<organism evidence="15 16">
    <name type="scientific">Acorus gramineus</name>
    <name type="common">Dwarf sweet flag</name>
    <dbReference type="NCBI Taxonomy" id="55184"/>
    <lineage>
        <taxon>Eukaryota</taxon>
        <taxon>Viridiplantae</taxon>
        <taxon>Streptophyta</taxon>
        <taxon>Embryophyta</taxon>
        <taxon>Tracheophyta</taxon>
        <taxon>Spermatophyta</taxon>
        <taxon>Magnoliopsida</taxon>
        <taxon>Liliopsida</taxon>
        <taxon>Acoraceae</taxon>
        <taxon>Acorus</taxon>
    </lineage>
</organism>
<dbReference type="Gene3D" id="2.40.70.10">
    <property type="entry name" value="Acid Proteases"/>
    <property type="match status" value="2"/>
</dbReference>
<protein>
    <submittedName>
        <fullName evidence="15">Aspartic proteinase-like protein 1</fullName>
    </submittedName>
</protein>
<evidence type="ECO:0000256" key="8">
    <source>
        <dbReference type="ARBA" id="ARBA00023136"/>
    </source>
</evidence>
<feature type="compositionally biased region" description="Polar residues" evidence="13">
    <location>
        <begin position="476"/>
        <end position="495"/>
    </location>
</feature>
<name>A0AAV9B9W0_ACOGR</name>
<evidence type="ECO:0000256" key="9">
    <source>
        <dbReference type="ARBA" id="ARBA00023180"/>
    </source>
</evidence>
<dbReference type="PROSITE" id="PS51767">
    <property type="entry name" value="PEPTIDASE_A1"/>
    <property type="match status" value="1"/>
</dbReference>
<feature type="active site" evidence="11">
    <location>
        <position position="328"/>
    </location>
</feature>
<dbReference type="SUPFAM" id="SSF50630">
    <property type="entry name" value="Acid proteases"/>
    <property type="match status" value="1"/>
</dbReference>
<dbReference type="PRINTS" id="PR00792">
    <property type="entry name" value="PEPSIN"/>
</dbReference>
<dbReference type="InterPro" id="IPR032861">
    <property type="entry name" value="TAXi_N"/>
</dbReference>
<evidence type="ECO:0000313" key="16">
    <source>
        <dbReference type="Proteomes" id="UP001179952"/>
    </source>
</evidence>
<evidence type="ECO:0000256" key="13">
    <source>
        <dbReference type="SAM" id="MobiDB-lite"/>
    </source>
</evidence>
<keyword evidence="6 12" id="KW-0064">Aspartyl protease</keyword>
<gene>
    <name evidence="15" type="ORF">QJS04_geneDACA009657</name>
</gene>
<dbReference type="GO" id="GO:0004190">
    <property type="term" value="F:aspartic-type endopeptidase activity"/>
    <property type="evidence" value="ECO:0007669"/>
    <property type="project" value="UniProtKB-KW"/>
</dbReference>
<proteinExistence type="inferred from homology"/>
<keyword evidence="3" id="KW-1003">Cell membrane</keyword>
<feature type="compositionally biased region" description="Polar residues" evidence="13">
    <location>
        <begin position="459"/>
        <end position="468"/>
    </location>
</feature>
<sequence>MTSPIFLFLFFFYVVLIFGFAGGGGGGRNRRTFGFEFHNRYSDSGRRWWAERSGGDDLPEKGTVEYYAHLTIRDRLFRGRWLSDADPTVTFAEGNETVYINNLGFLHYAMVTLGMPNSTFLVALDTGSDLFWVPCDCQQCAPMLFNGDGYEFGMYSPNASLTSKKVSCSSSFCDLQRKCSGAAAVCPYEVAYVSTDTSSSGVLVEDVLHLMTEDTHPEVVDARIIFGCGQVQTGSFLDAAAPNGLFGLGMSKMSVPSILASGGIISDSFSMCFGKDGVGRISFGDKGSSDQGETPFNIDQLHPSYNVSVTEMRVGKTSIGANFDALIDTGTSFTSLADPAYSLLTEGFNSLARDERYMSDSKVPFDYCYLLSANKTASTPRISLSMKGGDEFPVSGAVLFIPAHAGIIYCLGVVKSPNLNIIGQNFMTGLRIVFDRDRLILGWKKFNCYDVEDSSTLPINPRNSSAPPVSSVGPHNYTTQATKSTRNHTQVSVLPSENHAPHQHSSFMSTHLIVFLLFFTSLKAFFSG</sequence>
<feature type="active site" evidence="11">
    <location>
        <position position="125"/>
    </location>
</feature>
<keyword evidence="9" id="KW-0325">Glycoprotein</keyword>
<accession>A0AAV9B9W0</accession>
<dbReference type="PROSITE" id="PS00141">
    <property type="entry name" value="ASP_PROTEASE"/>
    <property type="match status" value="2"/>
</dbReference>
<evidence type="ECO:0000256" key="5">
    <source>
        <dbReference type="ARBA" id="ARBA00022729"/>
    </source>
</evidence>
<dbReference type="PANTHER" id="PTHR13683:SF232">
    <property type="entry name" value="OS09G0542100 PROTEIN"/>
    <property type="match status" value="1"/>
</dbReference>
<dbReference type="InterPro" id="IPR021109">
    <property type="entry name" value="Peptidase_aspartic_dom_sf"/>
</dbReference>
<feature type="domain" description="Peptidase A1" evidence="14">
    <location>
        <begin position="107"/>
        <end position="444"/>
    </location>
</feature>
<comment type="similarity">
    <text evidence="2 12">Belongs to the peptidase A1 family.</text>
</comment>
<dbReference type="InterPro" id="IPR001969">
    <property type="entry name" value="Aspartic_peptidase_AS"/>
</dbReference>
<evidence type="ECO:0000256" key="4">
    <source>
        <dbReference type="ARBA" id="ARBA00022670"/>
    </source>
</evidence>
<keyword evidence="10" id="KW-0449">Lipoprotein</keyword>
<dbReference type="GO" id="GO:0006508">
    <property type="term" value="P:proteolysis"/>
    <property type="evidence" value="ECO:0007669"/>
    <property type="project" value="UniProtKB-KW"/>
</dbReference>
<dbReference type="InterPro" id="IPR032799">
    <property type="entry name" value="TAXi_C"/>
</dbReference>
<reference evidence="15" key="1">
    <citation type="journal article" date="2023" name="Nat. Commun.">
        <title>Diploid and tetraploid genomes of Acorus and the evolution of monocots.</title>
        <authorList>
            <person name="Ma L."/>
            <person name="Liu K.W."/>
            <person name="Li Z."/>
            <person name="Hsiao Y.Y."/>
            <person name="Qi Y."/>
            <person name="Fu T."/>
            <person name="Tang G.D."/>
            <person name="Zhang D."/>
            <person name="Sun W.H."/>
            <person name="Liu D.K."/>
            <person name="Li Y."/>
            <person name="Chen G.Z."/>
            <person name="Liu X.D."/>
            <person name="Liao X.Y."/>
            <person name="Jiang Y.T."/>
            <person name="Yu X."/>
            <person name="Hao Y."/>
            <person name="Huang J."/>
            <person name="Zhao X.W."/>
            <person name="Ke S."/>
            <person name="Chen Y.Y."/>
            <person name="Wu W.L."/>
            <person name="Hsu J.L."/>
            <person name="Lin Y.F."/>
            <person name="Huang M.D."/>
            <person name="Li C.Y."/>
            <person name="Huang L."/>
            <person name="Wang Z.W."/>
            <person name="Zhao X."/>
            <person name="Zhong W.Y."/>
            <person name="Peng D.H."/>
            <person name="Ahmad S."/>
            <person name="Lan S."/>
            <person name="Zhang J.S."/>
            <person name="Tsai W.C."/>
            <person name="Van de Peer Y."/>
            <person name="Liu Z.J."/>
        </authorList>
    </citation>
    <scope>NUCLEOTIDE SEQUENCE</scope>
    <source>
        <tissue evidence="15">Leaves</tissue>
    </source>
</reference>